<dbReference type="Pfam" id="PF00571">
    <property type="entry name" value="CBS"/>
    <property type="match status" value="2"/>
</dbReference>
<feature type="domain" description="CBS" evidence="6">
    <location>
        <begin position="220"/>
        <end position="280"/>
    </location>
</feature>
<dbReference type="PANTHER" id="PTHR43099">
    <property type="entry name" value="UPF0053 PROTEIN YRKA"/>
    <property type="match status" value="1"/>
</dbReference>
<dbReference type="SUPFAM" id="SSF54631">
    <property type="entry name" value="CBS-domain pair"/>
    <property type="match status" value="1"/>
</dbReference>
<evidence type="ECO:0000313" key="8">
    <source>
        <dbReference type="EMBL" id="MDF8263631.1"/>
    </source>
</evidence>
<evidence type="ECO:0000259" key="7">
    <source>
        <dbReference type="PROSITE" id="PS51846"/>
    </source>
</evidence>
<dbReference type="InterPro" id="IPR002550">
    <property type="entry name" value="CNNM"/>
</dbReference>
<accession>A0ABT6C4L0</accession>
<name>A0ABT6C4L0_9MICO</name>
<evidence type="ECO:0000256" key="1">
    <source>
        <dbReference type="ARBA" id="ARBA00004651"/>
    </source>
</evidence>
<dbReference type="InterPro" id="IPR046342">
    <property type="entry name" value="CBS_dom_sf"/>
</dbReference>
<dbReference type="EMBL" id="JAROAV010000015">
    <property type="protein sequence ID" value="MDF8263631.1"/>
    <property type="molecule type" value="Genomic_DNA"/>
</dbReference>
<proteinExistence type="predicted"/>
<keyword evidence="9" id="KW-1185">Reference proteome</keyword>
<dbReference type="SMART" id="SM00116">
    <property type="entry name" value="CBS"/>
    <property type="match status" value="2"/>
</dbReference>
<evidence type="ECO:0000256" key="4">
    <source>
        <dbReference type="PROSITE-ProRule" id="PRU01193"/>
    </source>
</evidence>
<feature type="domain" description="CNNM transmembrane" evidence="7">
    <location>
        <begin position="1"/>
        <end position="202"/>
    </location>
</feature>
<keyword evidence="3" id="KW-0129">CBS domain</keyword>
<gene>
    <name evidence="8" type="ORF">P4R38_05155</name>
</gene>
<evidence type="ECO:0000256" key="2">
    <source>
        <dbReference type="ARBA" id="ARBA00022475"/>
    </source>
</evidence>
<comment type="subcellular location">
    <subcellularLocation>
        <location evidence="1">Cell membrane</location>
        <topology evidence="1">Multi-pass membrane protein</topology>
    </subcellularLocation>
</comment>
<dbReference type="PANTHER" id="PTHR43099:SF5">
    <property type="entry name" value="HLYC_CORC FAMILY TRANSPORTER"/>
    <property type="match status" value="1"/>
</dbReference>
<dbReference type="PROSITE" id="PS51846">
    <property type="entry name" value="CNNM"/>
    <property type="match status" value="1"/>
</dbReference>
<organism evidence="8 9">
    <name type="scientific">Luteipulveratus flavus</name>
    <dbReference type="NCBI Taxonomy" id="3031728"/>
    <lineage>
        <taxon>Bacteria</taxon>
        <taxon>Bacillati</taxon>
        <taxon>Actinomycetota</taxon>
        <taxon>Actinomycetes</taxon>
        <taxon>Micrococcales</taxon>
        <taxon>Dermacoccaceae</taxon>
        <taxon>Luteipulveratus</taxon>
    </lineage>
</organism>
<evidence type="ECO:0000313" key="9">
    <source>
        <dbReference type="Proteomes" id="UP001528912"/>
    </source>
</evidence>
<evidence type="ECO:0000256" key="3">
    <source>
        <dbReference type="PROSITE-ProRule" id="PRU00703"/>
    </source>
</evidence>
<feature type="transmembrane region" description="Helical" evidence="5">
    <location>
        <begin position="56"/>
        <end position="78"/>
    </location>
</feature>
<reference evidence="8 9" key="1">
    <citation type="submission" date="2023-03" db="EMBL/GenBank/DDBJ databases">
        <title>YIM 133296 draft genome.</title>
        <authorList>
            <person name="Xiong L."/>
        </authorList>
    </citation>
    <scope>NUCLEOTIDE SEQUENCE [LARGE SCALE GENOMIC DNA]</scope>
    <source>
        <strain evidence="8 9">YIM 133296</strain>
    </source>
</reference>
<evidence type="ECO:0000256" key="5">
    <source>
        <dbReference type="SAM" id="Phobius"/>
    </source>
</evidence>
<sequence>MSAGLALGVSVVLLVLNAFFVAAEFALIASRRHRLEDLATSGGRAARAAVDASRELTLMLAGAQLGITLCTLGLGAVAKPAVKDLLAPLLKTTGMPEAVAGGIALVLAVGIVVFLHMVVGEMAPKSWAISHPERSAILLALPFRAFSRGSRWALQALNGLANSIVRLLRVDPVETVADAHGPQELQLLLAQSHQHGALPEAEHTMLSGALRLEQTSLADVTRPWDQAVTVPYAASVAEASAVSRSTGRSRLVVVDDGTPVGLIHIRDLITADPGAALRPLVRPVERLRADLPLIDALEAMRGRRAHLALVADGEAVMGLIALEDLIEEVLGRFDDETDRAGAA</sequence>
<dbReference type="Proteomes" id="UP001528912">
    <property type="component" value="Unassembled WGS sequence"/>
</dbReference>
<dbReference type="InterPro" id="IPR051676">
    <property type="entry name" value="UPF0053_domain"/>
</dbReference>
<keyword evidence="4 5" id="KW-0812">Transmembrane</keyword>
<dbReference type="InterPro" id="IPR000644">
    <property type="entry name" value="CBS_dom"/>
</dbReference>
<feature type="transmembrane region" description="Helical" evidence="5">
    <location>
        <begin position="98"/>
        <end position="119"/>
    </location>
</feature>
<keyword evidence="4 5" id="KW-1133">Transmembrane helix</keyword>
<dbReference type="PROSITE" id="PS51371">
    <property type="entry name" value="CBS"/>
    <property type="match status" value="1"/>
</dbReference>
<dbReference type="RefSeq" id="WP_275236646.1">
    <property type="nucleotide sequence ID" value="NZ_JARFJC010000008.1"/>
</dbReference>
<keyword evidence="2" id="KW-1003">Cell membrane</keyword>
<feature type="transmembrane region" description="Helical" evidence="5">
    <location>
        <begin position="6"/>
        <end position="28"/>
    </location>
</feature>
<evidence type="ECO:0000259" key="6">
    <source>
        <dbReference type="PROSITE" id="PS51371"/>
    </source>
</evidence>
<dbReference type="Pfam" id="PF01595">
    <property type="entry name" value="CNNM"/>
    <property type="match status" value="1"/>
</dbReference>
<protein>
    <submittedName>
        <fullName evidence="8">Hemolysin family protein</fullName>
    </submittedName>
</protein>
<dbReference type="Gene3D" id="3.10.580.10">
    <property type="entry name" value="CBS-domain"/>
    <property type="match status" value="1"/>
</dbReference>
<comment type="caution">
    <text evidence="8">The sequence shown here is derived from an EMBL/GenBank/DDBJ whole genome shotgun (WGS) entry which is preliminary data.</text>
</comment>
<keyword evidence="4 5" id="KW-0472">Membrane</keyword>